<evidence type="ECO:0000313" key="7">
    <source>
        <dbReference type="Proteomes" id="UP001138708"/>
    </source>
</evidence>
<gene>
    <name evidence="5" type="ORF">GWK15_24580</name>
    <name evidence="4" type="ORF">GXW75_12990</name>
</gene>
<evidence type="ECO:0000259" key="3">
    <source>
        <dbReference type="SMART" id="SM01007"/>
    </source>
</evidence>
<dbReference type="PANTHER" id="PTHR22789:SF0">
    <property type="entry name" value="3-OXO-TETRONATE 4-PHOSPHATE DECARBOXYLASE-RELATED"/>
    <property type="match status" value="1"/>
</dbReference>
<dbReference type="Pfam" id="PF00596">
    <property type="entry name" value="Aldolase_II"/>
    <property type="match status" value="1"/>
</dbReference>
<dbReference type="InterPro" id="IPR001303">
    <property type="entry name" value="Aldolase_II/adducin_N"/>
</dbReference>
<keyword evidence="2" id="KW-0456">Lyase</keyword>
<dbReference type="InterPro" id="IPR050197">
    <property type="entry name" value="Aldolase_class_II_sugar_metab"/>
</dbReference>
<accession>A0A9X9WIK9</accession>
<dbReference type="AlphaFoldDB" id="A0A9X9WIK9"/>
<dbReference type="GO" id="GO:0046872">
    <property type="term" value="F:metal ion binding"/>
    <property type="evidence" value="ECO:0007669"/>
    <property type="project" value="UniProtKB-KW"/>
</dbReference>
<reference evidence="4" key="3">
    <citation type="journal article" date="2021" name="Syst. Appl. Microbiol.">
        <title>Roseomonas hellenica sp. nov., isolated from roots of wild-growing Alkanna tinctoria.</title>
        <authorList>
            <person name="Rat A."/>
            <person name="Naranjo H.D."/>
            <person name="Lebbe L."/>
            <person name="Cnockaert M."/>
            <person name="Krigas N."/>
            <person name="Grigoriadou K."/>
            <person name="Maloupa E."/>
            <person name="Willems A."/>
        </authorList>
    </citation>
    <scope>NUCLEOTIDE SEQUENCE</scope>
    <source>
        <strain evidence="4">LMG 31161</strain>
    </source>
</reference>
<proteinExistence type="predicted"/>
<reference evidence="4" key="1">
    <citation type="submission" date="2020-01" db="EMBL/GenBank/DDBJ databases">
        <authorList>
            <person name="Rat A."/>
        </authorList>
    </citation>
    <scope>NUCLEOTIDE SEQUENCE</scope>
    <source>
        <strain evidence="4">LMG 31161</strain>
    </source>
</reference>
<name>A0A9X9WIK9_9PROT</name>
<feature type="domain" description="Class II aldolase/adducin N-terminal" evidence="3">
    <location>
        <begin position="65"/>
        <end position="239"/>
    </location>
</feature>
<dbReference type="SMART" id="SM01007">
    <property type="entry name" value="Aldolase_II"/>
    <property type="match status" value="1"/>
</dbReference>
<keyword evidence="1" id="KW-0479">Metal-binding</keyword>
<reference evidence="5 6" key="2">
    <citation type="submission" date="2020-02" db="EMBL/GenBank/DDBJ databases">
        <authorList>
            <person name="Sun Q."/>
            <person name="Inoue M."/>
        </authorList>
    </citation>
    <scope>NUCLEOTIDE SEQUENCE [LARGE SCALE GENOMIC DNA]</scope>
    <source>
        <strain evidence="5 6">KCTC 22478</strain>
    </source>
</reference>
<sequence length="268" mass="27771">MARRADRRIAAAVQWLGLVRDVGSRAARSAAADARDAAALVLRDGVHAARRPRGGAVGDGSVTAAEIVAAARRLDAAGMMPSKSGNLSVRCDGGFLVTPAGLPYADLTEADLVQVDAAGAVLRGHRRPSSELRLHAAVHAARPEVGAVVHTHSPRATALSCARRGIPSFHYMVLMAGGEVRCAEHATFGTEALARNCVVALEGRRAVLLANHGVVATGATLAAALTLAFEVENLAGQYLDLLAAGLQPVLLNDRELAEAAAQFADYGR</sequence>
<dbReference type="SUPFAM" id="SSF53639">
    <property type="entry name" value="AraD/HMP-PK domain-like"/>
    <property type="match status" value="1"/>
</dbReference>
<dbReference type="GO" id="GO:0005829">
    <property type="term" value="C:cytosol"/>
    <property type="evidence" value="ECO:0007669"/>
    <property type="project" value="TreeGrafter"/>
</dbReference>
<protein>
    <submittedName>
        <fullName evidence="4">Class II aldolase/adducin family protein</fullName>
    </submittedName>
</protein>
<evidence type="ECO:0000313" key="5">
    <source>
        <dbReference type="EMBL" id="NKE20155.1"/>
    </source>
</evidence>
<comment type="caution">
    <text evidence="4">The sequence shown here is derived from an EMBL/GenBank/DDBJ whole genome shotgun (WGS) entry which is preliminary data.</text>
</comment>
<dbReference type="Gene3D" id="3.40.225.10">
    <property type="entry name" value="Class II aldolase/adducin N-terminal domain"/>
    <property type="match status" value="1"/>
</dbReference>
<dbReference type="InterPro" id="IPR036409">
    <property type="entry name" value="Aldolase_II/adducin_N_sf"/>
</dbReference>
<dbReference type="Proteomes" id="UP000746741">
    <property type="component" value="Unassembled WGS sequence"/>
</dbReference>
<dbReference type="PANTHER" id="PTHR22789">
    <property type="entry name" value="FUCULOSE PHOSPHATE ALDOLASE"/>
    <property type="match status" value="1"/>
</dbReference>
<dbReference type="Proteomes" id="UP001138708">
    <property type="component" value="Unassembled WGS sequence"/>
</dbReference>
<organism evidence="4 7">
    <name type="scientific">Neoroseomonas oryzicola</name>
    <dbReference type="NCBI Taxonomy" id="535904"/>
    <lineage>
        <taxon>Bacteria</taxon>
        <taxon>Pseudomonadati</taxon>
        <taxon>Pseudomonadota</taxon>
        <taxon>Alphaproteobacteria</taxon>
        <taxon>Acetobacterales</taxon>
        <taxon>Acetobacteraceae</taxon>
        <taxon>Neoroseomonas</taxon>
    </lineage>
</organism>
<dbReference type="EMBL" id="JAAEDK010000026">
    <property type="protein sequence ID" value="MBR0660169.1"/>
    <property type="molecule type" value="Genomic_DNA"/>
</dbReference>
<evidence type="ECO:0000313" key="4">
    <source>
        <dbReference type="EMBL" id="MBR0660169.1"/>
    </source>
</evidence>
<dbReference type="GO" id="GO:0019323">
    <property type="term" value="P:pentose catabolic process"/>
    <property type="evidence" value="ECO:0007669"/>
    <property type="project" value="TreeGrafter"/>
</dbReference>
<evidence type="ECO:0000313" key="6">
    <source>
        <dbReference type="Proteomes" id="UP000746741"/>
    </source>
</evidence>
<evidence type="ECO:0000256" key="1">
    <source>
        <dbReference type="ARBA" id="ARBA00022723"/>
    </source>
</evidence>
<keyword evidence="6" id="KW-1185">Reference proteome</keyword>
<evidence type="ECO:0000256" key="2">
    <source>
        <dbReference type="ARBA" id="ARBA00023239"/>
    </source>
</evidence>
<dbReference type="GO" id="GO:0016832">
    <property type="term" value="F:aldehyde-lyase activity"/>
    <property type="evidence" value="ECO:0007669"/>
    <property type="project" value="TreeGrafter"/>
</dbReference>
<dbReference type="EMBL" id="JAAVUP010000020">
    <property type="protein sequence ID" value="NKE20155.1"/>
    <property type="molecule type" value="Genomic_DNA"/>
</dbReference>